<dbReference type="Gene3D" id="1.10.10.650">
    <property type="entry name" value="RuvA domain 2-like"/>
    <property type="match status" value="1"/>
</dbReference>
<dbReference type="STRING" id="561720.SAMN06275492_14312"/>
<dbReference type="FunFam" id="2.40.50.140:FF:000051">
    <property type="entry name" value="RNA-binding transcriptional accessory protein"/>
    <property type="match status" value="1"/>
</dbReference>
<accession>A0A1X7L468</accession>
<dbReference type="Pfam" id="PF09371">
    <property type="entry name" value="Tex_N"/>
    <property type="match status" value="1"/>
</dbReference>
<dbReference type="Gene3D" id="2.40.50.140">
    <property type="entry name" value="Nucleic acid-binding proteins"/>
    <property type="match status" value="1"/>
</dbReference>
<dbReference type="EMBL" id="FXBB01000043">
    <property type="protein sequence ID" value="SMG47869.1"/>
    <property type="molecule type" value="Genomic_DNA"/>
</dbReference>
<organism evidence="2 3">
    <name type="scientific">Dethiosulfovibrio salsuginis</name>
    <dbReference type="NCBI Taxonomy" id="561720"/>
    <lineage>
        <taxon>Bacteria</taxon>
        <taxon>Thermotogati</taxon>
        <taxon>Synergistota</taxon>
        <taxon>Synergistia</taxon>
        <taxon>Synergistales</taxon>
        <taxon>Dethiosulfovibrionaceae</taxon>
        <taxon>Dethiosulfovibrio</taxon>
    </lineage>
</organism>
<dbReference type="AlphaFoldDB" id="A0A1X7L468"/>
<dbReference type="SUPFAM" id="SSF158832">
    <property type="entry name" value="Tex N-terminal region-like"/>
    <property type="match status" value="1"/>
</dbReference>
<dbReference type="InterPro" id="IPR003029">
    <property type="entry name" value="S1_domain"/>
</dbReference>
<dbReference type="InterPro" id="IPR006641">
    <property type="entry name" value="YqgF/RNaseH-like_dom"/>
</dbReference>
<dbReference type="Pfam" id="PF12836">
    <property type="entry name" value="HHH_3"/>
    <property type="match status" value="1"/>
</dbReference>
<dbReference type="GO" id="GO:0005737">
    <property type="term" value="C:cytoplasm"/>
    <property type="evidence" value="ECO:0007669"/>
    <property type="project" value="UniProtKB-ARBA"/>
</dbReference>
<dbReference type="CDD" id="cd05685">
    <property type="entry name" value="S1_Tex"/>
    <property type="match status" value="1"/>
</dbReference>
<dbReference type="GO" id="GO:0006139">
    <property type="term" value="P:nucleobase-containing compound metabolic process"/>
    <property type="evidence" value="ECO:0007669"/>
    <property type="project" value="InterPro"/>
</dbReference>
<dbReference type="SMART" id="SM00316">
    <property type="entry name" value="S1"/>
    <property type="match status" value="1"/>
</dbReference>
<dbReference type="SUPFAM" id="SSF53098">
    <property type="entry name" value="Ribonuclease H-like"/>
    <property type="match status" value="1"/>
</dbReference>
<dbReference type="GO" id="GO:0003729">
    <property type="term" value="F:mRNA binding"/>
    <property type="evidence" value="ECO:0007669"/>
    <property type="project" value="UniProtKB-ARBA"/>
</dbReference>
<dbReference type="GO" id="GO:0006412">
    <property type="term" value="P:translation"/>
    <property type="evidence" value="ECO:0007669"/>
    <property type="project" value="TreeGrafter"/>
</dbReference>
<dbReference type="InterPro" id="IPR023319">
    <property type="entry name" value="Tex-like_HTH_dom_sf"/>
</dbReference>
<dbReference type="Pfam" id="PF22706">
    <property type="entry name" value="Tex_central_region"/>
    <property type="match status" value="1"/>
</dbReference>
<dbReference type="InterPro" id="IPR041692">
    <property type="entry name" value="HHH_9"/>
</dbReference>
<dbReference type="Gene3D" id="1.10.150.310">
    <property type="entry name" value="Tex RuvX-like domain-like"/>
    <property type="match status" value="1"/>
</dbReference>
<feature type="domain" description="S1 motif" evidence="1">
    <location>
        <begin position="638"/>
        <end position="707"/>
    </location>
</feature>
<dbReference type="Gene3D" id="1.10.3500.10">
    <property type="entry name" value="Tex N-terminal region-like"/>
    <property type="match status" value="1"/>
</dbReference>
<dbReference type="GO" id="GO:0003735">
    <property type="term" value="F:structural constituent of ribosome"/>
    <property type="evidence" value="ECO:0007669"/>
    <property type="project" value="TreeGrafter"/>
</dbReference>
<dbReference type="SUPFAM" id="SSF50249">
    <property type="entry name" value="Nucleic acid-binding proteins"/>
    <property type="match status" value="1"/>
</dbReference>
<dbReference type="SMART" id="SM00732">
    <property type="entry name" value="YqgFc"/>
    <property type="match status" value="1"/>
</dbReference>
<dbReference type="OrthoDB" id="9804714at2"/>
<dbReference type="PROSITE" id="PS50126">
    <property type="entry name" value="S1"/>
    <property type="match status" value="1"/>
</dbReference>
<gene>
    <name evidence="2" type="ORF">SAMN06275492_14312</name>
</gene>
<dbReference type="InterPro" id="IPR012340">
    <property type="entry name" value="NA-bd_OB-fold"/>
</dbReference>
<sequence>MEAIYRETLAKELNIPQSSVVATAALLDEGCTVPFIARYRKEATGTLDEVVIAAIRDGLERLVETDKRRGAIISSLEERKLLTDDLKVRLEEARTLTALEDIYLPYRPKRRTKATIAREKGLSPLADTVMAQGGLNPLEMAEGYVDPEKGVQSPQEALEGALHILAEEISENIEARTSMRAIFVRNGRIKSKVKPGKEEEGSRFADWFDWEEPILKAPSHRILALFRGEAEGVISVTVRPSAELAYAKLDGLFVKGSGPDSEAVKEAIRDGYKRLLEPSMETEARNALKTKADREAISVFAKNVREVLMAPPLGRKRVMALDPGYRTGVKVTCLDETGEMVHHETIFPHTSAHMRDKALERAGQMYREHRIDAVAVGNGTASRETEQFLRECLPEDAQVYSVNESGASIYSASTLAREEFPDLDVSYRGAVSIGRRLMDPLAELVKIDPKSIGVGQYQHDVDQKALKKSLDDVVASCVNSVGVEVNTASPQLLSFVSGLSPKLAKSVVERRRQEGPFRTRKELLKVPGLGPKTYQQAAGFIRIRGGEHPLDDSSVHPERYDLVERMASDLGCSVTDLLKDRELRDAIDPSNYVGEDVGLPTINDILQELAKPGRDPREELKPFSFDPSVNEMSDLKAGMVLPGIVTNVTNFGAFVDVGVHQDGLVHVSVLSDKFVKDPYQVVKPGQKVSVTVLEVDLKRKRLSLSMKKK</sequence>
<evidence type="ECO:0000313" key="3">
    <source>
        <dbReference type="Proteomes" id="UP000193355"/>
    </source>
</evidence>
<dbReference type="Gene3D" id="3.30.420.140">
    <property type="entry name" value="YqgF/RNase H-like domain"/>
    <property type="match status" value="1"/>
</dbReference>
<dbReference type="InterPro" id="IPR032639">
    <property type="entry name" value="Tex_YqgF"/>
</dbReference>
<reference evidence="3" key="1">
    <citation type="submission" date="2017-04" db="EMBL/GenBank/DDBJ databases">
        <authorList>
            <person name="Varghese N."/>
            <person name="Submissions S."/>
        </authorList>
    </citation>
    <scope>NUCLEOTIDE SEQUENCE [LARGE SCALE GENOMIC DNA]</scope>
    <source>
        <strain evidence="3">USBA 82</strain>
    </source>
</reference>
<evidence type="ECO:0000259" key="1">
    <source>
        <dbReference type="PROSITE" id="PS50126"/>
    </source>
</evidence>
<dbReference type="InterPro" id="IPR018974">
    <property type="entry name" value="Tex-like_N"/>
</dbReference>
<dbReference type="InterPro" id="IPR055179">
    <property type="entry name" value="Tex-like_central_region"/>
</dbReference>
<dbReference type="PANTHER" id="PTHR10724:SF10">
    <property type="entry name" value="S1 RNA-BINDING DOMAIN-CONTAINING PROTEIN 1"/>
    <property type="match status" value="1"/>
</dbReference>
<evidence type="ECO:0000313" key="2">
    <source>
        <dbReference type="EMBL" id="SMG47869.1"/>
    </source>
</evidence>
<dbReference type="Proteomes" id="UP000193355">
    <property type="component" value="Unassembled WGS sequence"/>
</dbReference>
<dbReference type="FunFam" id="3.30.420.140:FF:000001">
    <property type="entry name" value="RNA-binding transcriptional accessory protein"/>
    <property type="match status" value="1"/>
</dbReference>
<dbReference type="SUPFAM" id="SSF47781">
    <property type="entry name" value="RuvA domain 2-like"/>
    <property type="match status" value="2"/>
</dbReference>
<keyword evidence="3" id="KW-1185">Reference proteome</keyword>
<dbReference type="RefSeq" id="WP_085545529.1">
    <property type="nucleotide sequence ID" value="NZ_FXBB01000043.1"/>
</dbReference>
<dbReference type="Pfam" id="PF00575">
    <property type="entry name" value="S1"/>
    <property type="match status" value="1"/>
</dbReference>
<proteinExistence type="predicted"/>
<dbReference type="InterPro" id="IPR010994">
    <property type="entry name" value="RuvA_2-like"/>
</dbReference>
<protein>
    <recommendedName>
        <fullName evidence="1">S1 motif domain-containing protein</fullName>
    </recommendedName>
</protein>
<dbReference type="InterPro" id="IPR023323">
    <property type="entry name" value="Tex-like_dom_sf"/>
</dbReference>
<dbReference type="InterPro" id="IPR050437">
    <property type="entry name" value="Ribos_protein_bS1-like"/>
</dbReference>
<dbReference type="Pfam" id="PF16921">
    <property type="entry name" value="Tex_YqgF"/>
    <property type="match status" value="1"/>
</dbReference>
<dbReference type="PANTHER" id="PTHR10724">
    <property type="entry name" value="30S RIBOSOMAL PROTEIN S1"/>
    <property type="match status" value="1"/>
</dbReference>
<dbReference type="Pfam" id="PF17674">
    <property type="entry name" value="HHH_9"/>
    <property type="match status" value="1"/>
</dbReference>
<dbReference type="InterPro" id="IPR044146">
    <property type="entry name" value="S1_Tex"/>
</dbReference>
<dbReference type="InterPro" id="IPR037027">
    <property type="entry name" value="YqgF/RNaseH-like_dom_sf"/>
</dbReference>
<dbReference type="FunFam" id="1.10.10.650:FF:000001">
    <property type="entry name" value="S1 RNA-binding domain 1"/>
    <property type="match status" value="1"/>
</dbReference>
<dbReference type="InterPro" id="IPR012337">
    <property type="entry name" value="RNaseH-like_sf"/>
</dbReference>
<name>A0A1X7L468_9BACT</name>